<evidence type="ECO:0000313" key="2">
    <source>
        <dbReference type="EMBL" id="EJG08157.1"/>
    </source>
</evidence>
<dbReference type="GO" id="GO:0003676">
    <property type="term" value="F:nucleic acid binding"/>
    <property type="evidence" value="ECO:0007669"/>
    <property type="project" value="InterPro"/>
</dbReference>
<dbReference type="RefSeq" id="WP_004040439.1">
    <property type="nucleotide sequence ID" value="NZ_CM001555.1"/>
</dbReference>
<dbReference type="STRING" id="28892.Metli_2216"/>
<dbReference type="Gene3D" id="3.10.310.30">
    <property type="match status" value="1"/>
</dbReference>
<dbReference type="SUPFAM" id="SSF64182">
    <property type="entry name" value="DHH phosphoesterases"/>
    <property type="match status" value="1"/>
</dbReference>
<dbReference type="InterPro" id="IPR003156">
    <property type="entry name" value="DHHA1_dom"/>
</dbReference>
<keyword evidence="3" id="KW-1185">Reference proteome</keyword>
<protein>
    <submittedName>
        <fullName evidence="2">Phosphoesterase DHHA1</fullName>
    </submittedName>
</protein>
<dbReference type="InterPro" id="IPR051673">
    <property type="entry name" value="SSDNA_exonuclease_RecJ"/>
</dbReference>
<gene>
    <name evidence="2" type="ORF">Metli_2216</name>
</gene>
<reference evidence="2 3" key="1">
    <citation type="submission" date="2011-08" db="EMBL/GenBank/DDBJ databases">
        <title>The complete genome of Methanofollis liminatans DSM 4140.</title>
        <authorList>
            <consortium name="US DOE Joint Genome Institute (JGI-PGF)"/>
            <person name="Lucas S."/>
            <person name="Han J."/>
            <person name="Lapidus A."/>
            <person name="Bruce D."/>
            <person name="Goodwin L."/>
            <person name="Pitluck S."/>
            <person name="Peters L."/>
            <person name="Kyrpides N."/>
            <person name="Mavromatis K."/>
            <person name="Ivanova N."/>
            <person name="Mikhailova N."/>
            <person name="Lu M."/>
            <person name="Detter J.C."/>
            <person name="Tapia R."/>
            <person name="Han C."/>
            <person name="Land M."/>
            <person name="Hauser L."/>
            <person name="Markowitz V."/>
            <person name="Cheng J.-F."/>
            <person name="Hugenholtz P."/>
            <person name="Woyke T."/>
            <person name="Wu D."/>
            <person name="Spring S."/>
            <person name="Schuler E."/>
            <person name="Brambilla E."/>
            <person name="Klenk H.-P."/>
            <person name="Eisen J.A."/>
        </authorList>
    </citation>
    <scope>NUCLEOTIDE SEQUENCE [LARGE SCALE GENOMIC DNA]</scope>
    <source>
        <strain evidence="2 3">DSM 4140</strain>
    </source>
</reference>
<dbReference type="PANTHER" id="PTHR30255:SF2">
    <property type="entry name" value="SINGLE-STRANDED-DNA-SPECIFIC EXONUCLEASE RECJ"/>
    <property type="match status" value="1"/>
</dbReference>
<accession>J1L4V3</accession>
<dbReference type="Proteomes" id="UP000005095">
    <property type="component" value="Chromosome"/>
</dbReference>
<dbReference type="EMBL" id="CM001555">
    <property type="protein sequence ID" value="EJG08157.1"/>
    <property type="molecule type" value="Genomic_DNA"/>
</dbReference>
<dbReference type="OrthoDB" id="36101at2157"/>
<dbReference type="AlphaFoldDB" id="J1L4V3"/>
<proteinExistence type="predicted"/>
<evidence type="ECO:0000313" key="3">
    <source>
        <dbReference type="Proteomes" id="UP000005095"/>
    </source>
</evidence>
<feature type="domain" description="DHHA1" evidence="1">
    <location>
        <begin position="315"/>
        <end position="395"/>
    </location>
</feature>
<name>J1L4V3_9EURY</name>
<sequence length="405" mass="42296">MSIQAAAERVAAQILATDFVEVYAHHDADGIAAAAILCQAMLRAGRRFRLRVRQSIGTEDIVHPESTLLCDFGAGLADLPGTVMIVDHHVPHFEGPFHVNPRLAGIDGEQDLTASGTAYLVAQEMGDNRDLAGLALLGVFGDGQRFSGMNLEILNEGIANGFIVPERGFALPGASVREALGTAVTPYIPGVSGNAATITRILEQAAGEEAVATDLLLSLLVLEAGEETAPSVFSRLYGGRYRLEREVIDDARTLAAVIDGCGQQGRGGLAAAVCLRSPDLVAEAEEVAAAYRARVLAAVMAAERVEETGRIYRVADAGAASGVADCLANDVRQAAPVAVVAENGACWQISARCPPGVDLDLEALLRRLAAETGGSGGGHRSRAGARIPLDRIDEFEAGFLRGIAA</sequence>
<evidence type="ECO:0000259" key="1">
    <source>
        <dbReference type="Pfam" id="PF02272"/>
    </source>
</evidence>
<dbReference type="InterPro" id="IPR038763">
    <property type="entry name" value="DHH_sf"/>
</dbReference>
<organism evidence="2 3">
    <name type="scientific">Methanofollis liminatans DSM 4140</name>
    <dbReference type="NCBI Taxonomy" id="28892"/>
    <lineage>
        <taxon>Archaea</taxon>
        <taxon>Methanobacteriati</taxon>
        <taxon>Methanobacteriota</taxon>
        <taxon>Stenosarchaea group</taxon>
        <taxon>Methanomicrobia</taxon>
        <taxon>Methanomicrobiales</taxon>
        <taxon>Methanomicrobiaceae</taxon>
        <taxon>Methanofollis</taxon>
    </lineage>
</organism>
<dbReference type="Gene3D" id="3.90.1640.30">
    <property type="match status" value="1"/>
</dbReference>
<dbReference type="HOGENOM" id="CLU_042622_0_0_2"/>
<dbReference type="PANTHER" id="PTHR30255">
    <property type="entry name" value="SINGLE-STRANDED-DNA-SPECIFIC EXONUCLEASE RECJ"/>
    <property type="match status" value="1"/>
</dbReference>
<dbReference type="PATRIC" id="fig|28892.9.peg.2393"/>
<dbReference type="Pfam" id="PF02272">
    <property type="entry name" value="DHHA1"/>
    <property type="match status" value="1"/>
</dbReference>